<dbReference type="Proteomes" id="UP001055453">
    <property type="component" value="Chromosome"/>
</dbReference>
<proteinExistence type="predicted"/>
<dbReference type="EMBL" id="AP025732">
    <property type="protein sequence ID" value="BDI15026.1"/>
    <property type="molecule type" value="Genomic_DNA"/>
</dbReference>
<name>A0ABM7YWJ1_NOSCO</name>
<keyword evidence="2" id="KW-1185">Reference proteome</keyword>
<accession>A0ABM7YWJ1</accession>
<evidence type="ECO:0000313" key="1">
    <source>
        <dbReference type="EMBL" id="BDI15026.1"/>
    </source>
</evidence>
<organism evidence="1 2">
    <name type="scientific">Nostoc cf. commune SO-36</name>
    <dbReference type="NCBI Taxonomy" id="449208"/>
    <lineage>
        <taxon>Bacteria</taxon>
        <taxon>Bacillati</taxon>
        <taxon>Cyanobacteriota</taxon>
        <taxon>Cyanophyceae</taxon>
        <taxon>Nostocales</taxon>
        <taxon>Nostocaceae</taxon>
        <taxon>Nostoc</taxon>
    </lineage>
</organism>
<sequence>MKPNSQAVFNALMDLINNAGMRQDIATSGYESVKDLTLQNMCLKFEKILMQYSFRNKS</sequence>
<gene>
    <name evidence="1" type="ORF">ANSO36C_08280</name>
</gene>
<evidence type="ECO:0000313" key="2">
    <source>
        <dbReference type="Proteomes" id="UP001055453"/>
    </source>
</evidence>
<protein>
    <submittedName>
        <fullName evidence="1">Uncharacterized protein</fullName>
    </submittedName>
</protein>
<reference evidence="1" key="1">
    <citation type="submission" date="2022-04" db="EMBL/GenBank/DDBJ databases">
        <title>Complete genome sequence of a cyanobacterium, Nostoc sp. SO-36, isolated in Antarctica.</title>
        <authorList>
            <person name="Kanesaki Y."/>
            <person name="Effendi D."/>
            <person name="Sakamoto T."/>
            <person name="Ohtani S."/>
            <person name="Awai K."/>
        </authorList>
    </citation>
    <scope>NUCLEOTIDE SEQUENCE</scope>
    <source>
        <strain evidence="1">SO-36</strain>
    </source>
</reference>